<dbReference type="HOGENOM" id="CLU_779894_0_0_2"/>
<gene>
    <name evidence="2" type="ordered locus">Mboo_0289</name>
</gene>
<protein>
    <submittedName>
        <fullName evidence="2">Uncharacterized protein</fullName>
    </submittedName>
</protein>
<reference evidence="3" key="1">
    <citation type="journal article" date="2015" name="Microbiology">
        <title>Genome of Methanoregula boonei 6A8 reveals adaptations to oligotrophic peatland environments.</title>
        <authorList>
            <person name="Braeuer S."/>
            <person name="Cadillo-Quiroz H."/>
            <person name="Kyrpides N."/>
            <person name="Woyke T."/>
            <person name="Goodwin L."/>
            <person name="Detter C."/>
            <person name="Podell S."/>
            <person name="Yavitt J.B."/>
            <person name="Zinder S.H."/>
        </authorList>
    </citation>
    <scope>NUCLEOTIDE SEQUENCE [LARGE SCALE GENOMIC DNA]</scope>
    <source>
        <strain evidence="3">DSM 21154 / JCM 14090 / 6A8</strain>
    </source>
</reference>
<feature type="region of interest" description="Disordered" evidence="1">
    <location>
        <begin position="324"/>
        <end position="355"/>
    </location>
</feature>
<keyword evidence="3" id="KW-1185">Reference proteome</keyword>
<dbReference type="EMBL" id="CP000780">
    <property type="protein sequence ID" value="ABS54811.1"/>
    <property type="molecule type" value="Genomic_DNA"/>
</dbReference>
<evidence type="ECO:0000313" key="2">
    <source>
        <dbReference type="EMBL" id="ABS54811.1"/>
    </source>
</evidence>
<sequence precursor="true">MVKHAKIILCLLVLAVLMVPAVSAWSPGQPWTDNSEHIAAMQAYTAYAGELFKAKMDGAIQYIGTLNQSTSTLQNDEQQFLATVSSVQSMSSNDTITQAWGTMTQQVTQFRTDLKTAISAGNGSGSALQAAVNSSVTADQANIQNLDTTYWTDREKSRLDEFSYNDGRRTDLLTNLTAKGIDVSSAQAIESQIQALQPQLKAALDAKDEAQIRQVNSQIDSLCQQLSQAVVNLSWQARESARLAQFTNTTTRMQDRLTNLTARGLDVSDAQTILSQITALQSQLQTALQNHDQSTLSSVNSQLESLDQQYAQALQQITAQARSQLANQTAQNRENRTAGERRTNQSVGGFAPKFG</sequence>
<dbReference type="AlphaFoldDB" id="A7I500"/>
<feature type="compositionally biased region" description="Basic and acidic residues" evidence="1">
    <location>
        <begin position="333"/>
        <end position="343"/>
    </location>
</feature>
<dbReference type="eggNOG" id="arCOG09478">
    <property type="taxonomic scope" value="Archaea"/>
</dbReference>
<dbReference type="GeneID" id="5410311"/>
<evidence type="ECO:0000313" key="3">
    <source>
        <dbReference type="Proteomes" id="UP000002408"/>
    </source>
</evidence>
<name>A7I500_METB6</name>
<evidence type="ECO:0000256" key="1">
    <source>
        <dbReference type="SAM" id="MobiDB-lite"/>
    </source>
</evidence>
<dbReference type="KEGG" id="mbn:Mboo_0289"/>
<organism evidence="2 3">
    <name type="scientific">Methanoregula boonei (strain DSM 21154 / JCM 14090 / 6A8)</name>
    <dbReference type="NCBI Taxonomy" id="456442"/>
    <lineage>
        <taxon>Archaea</taxon>
        <taxon>Methanobacteriati</taxon>
        <taxon>Methanobacteriota</taxon>
        <taxon>Stenosarchaea group</taxon>
        <taxon>Methanomicrobia</taxon>
        <taxon>Methanomicrobiales</taxon>
        <taxon>Methanoregulaceae</taxon>
        <taxon>Methanoregula</taxon>
    </lineage>
</organism>
<dbReference type="RefSeq" id="WP_011991299.1">
    <property type="nucleotide sequence ID" value="NC_009712.1"/>
</dbReference>
<dbReference type="Proteomes" id="UP000002408">
    <property type="component" value="Chromosome"/>
</dbReference>
<accession>A7I500</accession>
<proteinExistence type="predicted"/>